<dbReference type="NCBIfam" id="TIGR01587">
    <property type="entry name" value="cas3_core"/>
    <property type="match status" value="1"/>
</dbReference>
<evidence type="ECO:0000256" key="9">
    <source>
        <dbReference type="ARBA" id="ARBA00023118"/>
    </source>
</evidence>
<comment type="caution">
    <text evidence="12">The sequence shown here is derived from an EMBL/GenBank/DDBJ whole genome shotgun (WGS) entry which is preliminary data.</text>
</comment>
<evidence type="ECO:0000256" key="1">
    <source>
        <dbReference type="ARBA" id="ARBA00006847"/>
    </source>
</evidence>
<dbReference type="InterPro" id="IPR006474">
    <property type="entry name" value="Helicase_Cas3_CRISPR-ass_core"/>
</dbReference>
<dbReference type="Gene3D" id="1.10.3210.30">
    <property type="match status" value="1"/>
</dbReference>
<dbReference type="EMBL" id="JACVFC010000001">
    <property type="protein sequence ID" value="MBC9929881.1"/>
    <property type="molecule type" value="Genomic_DNA"/>
</dbReference>
<dbReference type="SUPFAM" id="SSF52540">
    <property type="entry name" value="P-loop containing nucleoside triphosphate hydrolases"/>
    <property type="match status" value="1"/>
</dbReference>
<comment type="similarity">
    <text evidence="1">In the N-terminal section; belongs to the CRISPR-associated nuclease Cas3-HD family.</text>
</comment>
<evidence type="ECO:0000259" key="10">
    <source>
        <dbReference type="PROSITE" id="PS51192"/>
    </source>
</evidence>
<keyword evidence="4" id="KW-0479">Metal-binding</keyword>
<name>A0ABR7THA0_9BACT</name>
<dbReference type="Pfam" id="PF18019">
    <property type="entry name" value="Cas3_HD"/>
    <property type="match status" value="1"/>
</dbReference>
<accession>A0ABR7THA0</accession>
<dbReference type="NCBIfam" id="TIGR01596">
    <property type="entry name" value="cas3_HD"/>
    <property type="match status" value="1"/>
</dbReference>
<organism evidence="12 13">
    <name type="scientific">Chitinophaga qingshengii</name>
    <dbReference type="NCBI Taxonomy" id="1569794"/>
    <lineage>
        <taxon>Bacteria</taxon>
        <taxon>Pseudomonadati</taxon>
        <taxon>Bacteroidota</taxon>
        <taxon>Chitinophagia</taxon>
        <taxon>Chitinophagales</taxon>
        <taxon>Chitinophagaceae</taxon>
        <taxon>Chitinophaga</taxon>
    </lineage>
</organism>
<evidence type="ECO:0000256" key="3">
    <source>
        <dbReference type="ARBA" id="ARBA00022722"/>
    </source>
</evidence>
<keyword evidence="7" id="KW-0347">Helicase</keyword>
<keyword evidence="3" id="KW-0540">Nuclease</keyword>
<keyword evidence="9" id="KW-0051">Antiviral defense</keyword>
<evidence type="ECO:0000259" key="11">
    <source>
        <dbReference type="PROSITE" id="PS51643"/>
    </source>
</evidence>
<proteinExistence type="inferred from homology"/>
<sequence>MRKSVSDILKSAPDPANLLKDHGRYWAHIHPERDPEILNDHVLLVNQYMKKLVSIHGLDAIVDKLIDDLVAGWQNSDIAGEMVKQMFVYSVVFHDWGKVNPSFQATRMGNKLHFTADKNSPLDPPHGHSLLSAFLYISFHIDQIMKTNLSDPIKQNLLYCALQMGIPILKHHSSLLPDSSPTDPRGYKNIRSIFDALTTYLTQYNLHSDLQCLKQIIAKTEDIWKNTAPKINNHHPFPLFALVKLNFSLLTAADYMATHEYMNGEYSKAATNDFGVFGGEKLSKIFEHFRQYGPNNAIFESSPSYRFSFPQTRSKDNLNKLRQEMGIELLQTISKTTDGRLFYLEAPTGGGKTNLSLIACLSLLMANQELNKAFYVSPATTLITQTYKSVKNSLGLTENEIAPIHSKSGLHSRSSSQVEDEAYGKNYKDYIDRLFILYPFTLLSHVSFFDILKTNKKEGNYPLHRLCNAVVIIDEIQTYPPDIWDKLLFLISQYAKYFNMRFIIMSATLPKINSLNIGLQEFPEFINLLPNAEKYIKNLNFSGRVQFDIELLKRKISLQELATVVIEKSQQYIQQHGSSKTLIEFIFKGTAFEFFKEINKQDHPFSQIFILSGTILESRRREIINYIKRHYNKPENILLITTQVIEAGIDIDMDLGFKNISLPDFDEQFAARVNRNAIKEGCWIYLFNLDNSGRIYGNDYRHKQIQDKLGYDIYYEILRDKNFKLLYESVFAHINEGNNHNYSNHFPQYKQLIRNLHFSKADEAFKIIDQQNINVFVPLWLPVTIESETDGLPEDFFSADELIFLAKIGIYPNDNHINGAEIWEIYEKMVSKKAPDKRFDLEVHINLKTLHSIMSKFTFSLLYYSKDHKAILHGFGEDKFGYFYLSYWNEDRHEGKVYNYQHGLNSQSFSDANFL</sequence>
<dbReference type="InterPro" id="IPR038257">
    <property type="entry name" value="CRISPR-assoc_Cas3_HD_sf"/>
</dbReference>
<comment type="similarity">
    <text evidence="2">In the central section; belongs to the CRISPR-associated helicase Cas3 family.</text>
</comment>
<dbReference type="PROSITE" id="PS51192">
    <property type="entry name" value="HELICASE_ATP_BIND_1"/>
    <property type="match status" value="1"/>
</dbReference>
<evidence type="ECO:0000313" key="12">
    <source>
        <dbReference type="EMBL" id="MBC9929881.1"/>
    </source>
</evidence>
<dbReference type="CDD" id="cd09641">
    <property type="entry name" value="Cas3''_I"/>
    <property type="match status" value="1"/>
</dbReference>
<dbReference type="InterPro" id="IPR014001">
    <property type="entry name" value="Helicase_ATP-bd"/>
</dbReference>
<dbReference type="InterPro" id="IPR054712">
    <property type="entry name" value="Cas3-like_dom"/>
</dbReference>
<evidence type="ECO:0000256" key="2">
    <source>
        <dbReference type="ARBA" id="ARBA00009046"/>
    </source>
</evidence>
<dbReference type="InterPro" id="IPR011545">
    <property type="entry name" value="DEAD/DEAH_box_helicase_dom"/>
</dbReference>
<dbReference type="RefSeq" id="WP_188086973.1">
    <property type="nucleotide sequence ID" value="NZ_JACVFC010000001.1"/>
</dbReference>
<dbReference type="Gene3D" id="3.40.50.300">
    <property type="entry name" value="P-loop containing nucleotide triphosphate hydrolases"/>
    <property type="match status" value="1"/>
</dbReference>
<evidence type="ECO:0000256" key="7">
    <source>
        <dbReference type="ARBA" id="ARBA00022806"/>
    </source>
</evidence>
<dbReference type="PROSITE" id="PS51643">
    <property type="entry name" value="HD_CAS3"/>
    <property type="match status" value="1"/>
</dbReference>
<dbReference type="Pfam" id="PF00270">
    <property type="entry name" value="DEAD"/>
    <property type="match status" value="1"/>
</dbReference>
<dbReference type="InterPro" id="IPR006483">
    <property type="entry name" value="CRISPR-assoc_Cas3_HD"/>
</dbReference>
<feature type="domain" description="HD Cas3-type" evidence="11">
    <location>
        <begin position="31"/>
        <end position="256"/>
    </location>
</feature>
<feature type="domain" description="Helicase ATP-binding" evidence="10">
    <location>
        <begin position="333"/>
        <end position="527"/>
    </location>
</feature>
<keyword evidence="5" id="KW-0547">Nucleotide-binding</keyword>
<evidence type="ECO:0000256" key="8">
    <source>
        <dbReference type="ARBA" id="ARBA00022840"/>
    </source>
</evidence>
<dbReference type="InterPro" id="IPR027417">
    <property type="entry name" value="P-loop_NTPase"/>
</dbReference>
<protein>
    <submittedName>
        <fullName evidence="12">CRISPR-associated helicase Cas3</fullName>
    </submittedName>
</protein>
<evidence type="ECO:0000256" key="5">
    <source>
        <dbReference type="ARBA" id="ARBA00022741"/>
    </source>
</evidence>
<keyword evidence="13" id="KW-1185">Reference proteome</keyword>
<dbReference type="Proteomes" id="UP000659124">
    <property type="component" value="Unassembled WGS sequence"/>
</dbReference>
<evidence type="ECO:0000256" key="6">
    <source>
        <dbReference type="ARBA" id="ARBA00022801"/>
    </source>
</evidence>
<keyword evidence="8" id="KW-0067">ATP-binding</keyword>
<evidence type="ECO:0000256" key="4">
    <source>
        <dbReference type="ARBA" id="ARBA00022723"/>
    </source>
</evidence>
<keyword evidence="6" id="KW-0378">Hydrolase</keyword>
<evidence type="ECO:0000313" key="13">
    <source>
        <dbReference type="Proteomes" id="UP000659124"/>
    </source>
</evidence>
<gene>
    <name evidence="12" type="primary">cas3</name>
    <name evidence="12" type="ORF">ICL07_05795</name>
</gene>
<reference evidence="12 13" key="1">
    <citation type="submission" date="2020-09" db="EMBL/GenBank/DDBJ databases">
        <title>Genome sequences of type strains of Chitinophaga qingshengii and Chitinophaga varians.</title>
        <authorList>
            <person name="Kittiwongwattana C."/>
        </authorList>
    </citation>
    <scope>NUCLEOTIDE SEQUENCE [LARGE SCALE GENOMIC DNA]</scope>
    <source>
        <strain evidence="12 13">JCM 30026</strain>
    </source>
</reference>
<dbReference type="Pfam" id="PF22590">
    <property type="entry name" value="Cas3-like_C_2"/>
    <property type="match status" value="1"/>
</dbReference>
<dbReference type="SMART" id="SM00487">
    <property type="entry name" value="DEXDc"/>
    <property type="match status" value="1"/>
</dbReference>